<dbReference type="Gene3D" id="3.40.50.300">
    <property type="entry name" value="P-loop containing nucleotide triphosphate hydrolases"/>
    <property type="match status" value="1"/>
</dbReference>
<dbReference type="RefSeq" id="WP_028514060.1">
    <property type="nucleotide sequence ID" value="NZ_CACVNT010000009.1"/>
</dbReference>
<gene>
    <name evidence="1" type="ORF">SAMN02910280_2149</name>
</gene>
<organism evidence="1 2">
    <name type="scientific">Ruminococcus flavefaciens</name>
    <dbReference type="NCBI Taxonomy" id="1265"/>
    <lineage>
        <taxon>Bacteria</taxon>
        <taxon>Bacillati</taxon>
        <taxon>Bacillota</taxon>
        <taxon>Clostridia</taxon>
        <taxon>Eubacteriales</taxon>
        <taxon>Oscillospiraceae</taxon>
        <taxon>Ruminococcus</taxon>
    </lineage>
</organism>
<accession>A0A1K1NPS6</accession>
<sequence length="223" mass="24827">MKEIKIVTGHYGSGKTNFSVNLAVKAAAEGKSAAIVDLDIVNPYFRTADFRDLFEEKGIRLIAPDFARSNLDIPSIQFDVVELATDEDCLIIDVGGDDAGAVALGRYADDLEQFKDSIEMYYVINQRRYLTNTAEEVTKLMYEIEAAARMKHTAIVNNTNLGCETTLDIIEQSRPFAEETSRITGLPVKYTVYPEELVKPSDKSDVFPAKVYVKPVWGLTQNA</sequence>
<dbReference type="SUPFAM" id="SSF52540">
    <property type="entry name" value="P-loop containing nucleoside triphosphate hydrolases"/>
    <property type="match status" value="1"/>
</dbReference>
<reference evidence="1 2" key="1">
    <citation type="submission" date="2016-11" db="EMBL/GenBank/DDBJ databases">
        <authorList>
            <person name="Jaros S."/>
            <person name="Januszkiewicz K."/>
            <person name="Wedrychowicz H."/>
        </authorList>
    </citation>
    <scope>NUCLEOTIDE SEQUENCE [LARGE SCALE GENOMIC DNA]</scope>
    <source>
        <strain evidence="1 2">YL228</strain>
    </source>
</reference>
<protein>
    <recommendedName>
        <fullName evidence="3">CobQ/CobB/MinD/ParA nucleotide binding domain-containing protein</fullName>
    </recommendedName>
</protein>
<name>A0A1K1NPS6_RUMFL</name>
<proteinExistence type="predicted"/>
<evidence type="ECO:0000313" key="2">
    <source>
        <dbReference type="Proteomes" id="UP000183461"/>
    </source>
</evidence>
<dbReference type="InterPro" id="IPR027417">
    <property type="entry name" value="P-loop_NTPase"/>
</dbReference>
<evidence type="ECO:0008006" key="3">
    <source>
        <dbReference type="Google" id="ProtNLM"/>
    </source>
</evidence>
<evidence type="ECO:0000313" key="1">
    <source>
        <dbReference type="EMBL" id="SFW37259.1"/>
    </source>
</evidence>
<dbReference type="EMBL" id="FPIP01000005">
    <property type="protein sequence ID" value="SFW37259.1"/>
    <property type="molecule type" value="Genomic_DNA"/>
</dbReference>
<dbReference type="Proteomes" id="UP000183461">
    <property type="component" value="Unassembled WGS sequence"/>
</dbReference>
<dbReference type="AlphaFoldDB" id="A0A1K1NPS6"/>